<dbReference type="EMBL" id="PQXO01000131">
    <property type="protein sequence ID" value="TGO88976.1"/>
    <property type="molecule type" value="Genomic_DNA"/>
</dbReference>
<name>A0A4Z1KWZ4_9HELO</name>
<comment type="caution">
    <text evidence="1">The sequence shown here is derived from an EMBL/GenBank/DDBJ whole genome shotgun (WGS) entry which is preliminary data.</text>
</comment>
<proteinExistence type="predicted"/>
<keyword evidence="2" id="KW-1185">Reference proteome</keyword>
<reference evidence="1 2" key="1">
    <citation type="submission" date="2017-12" db="EMBL/GenBank/DDBJ databases">
        <title>Comparative genomics of Botrytis spp.</title>
        <authorList>
            <person name="Valero-Jimenez C.A."/>
            <person name="Tapia P."/>
            <person name="Veloso J."/>
            <person name="Silva-Moreno E."/>
            <person name="Staats M."/>
            <person name="Valdes J.H."/>
            <person name="Van Kan J.A.L."/>
        </authorList>
    </citation>
    <scope>NUCLEOTIDE SEQUENCE [LARGE SCALE GENOMIC DNA]</scope>
    <source>
        <strain evidence="1 2">MUCL3349</strain>
    </source>
</reference>
<evidence type="ECO:0000313" key="2">
    <source>
        <dbReference type="Proteomes" id="UP000297280"/>
    </source>
</evidence>
<sequence length="70" mass="7897">MLQAFNDDSLTPYPVKTPVLAGQIVRSRVAEHLINPFGSDYLHSVARIPQTAYLTVKKIVLKFLGFFTVY</sequence>
<accession>A0A4Z1KWZ4</accession>
<protein>
    <submittedName>
        <fullName evidence="1">Uncharacterized protein</fullName>
    </submittedName>
</protein>
<dbReference type="Proteomes" id="UP000297280">
    <property type="component" value="Unassembled WGS sequence"/>
</dbReference>
<evidence type="ECO:0000313" key="1">
    <source>
        <dbReference type="EMBL" id="TGO88976.1"/>
    </source>
</evidence>
<organism evidence="1 2">
    <name type="scientific">Botrytis porri</name>
    <dbReference type="NCBI Taxonomy" id="87229"/>
    <lineage>
        <taxon>Eukaryota</taxon>
        <taxon>Fungi</taxon>
        <taxon>Dikarya</taxon>
        <taxon>Ascomycota</taxon>
        <taxon>Pezizomycotina</taxon>
        <taxon>Leotiomycetes</taxon>
        <taxon>Helotiales</taxon>
        <taxon>Sclerotiniaceae</taxon>
        <taxon>Botrytis</taxon>
    </lineage>
</organism>
<gene>
    <name evidence="1" type="ORF">BPOR_0131g00150</name>
</gene>
<dbReference type="AlphaFoldDB" id="A0A4Z1KWZ4"/>